<evidence type="ECO:0000313" key="9">
    <source>
        <dbReference type="EMBL" id="GLI63214.1"/>
    </source>
</evidence>
<reference evidence="9 10" key="1">
    <citation type="journal article" date="2023" name="IScience">
        <title>Expanded male sex-determining region conserved during the evolution of homothallism in the green alga Volvox.</title>
        <authorList>
            <person name="Yamamoto K."/>
            <person name="Matsuzaki R."/>
            <person name="Mahakham W."/>
            <person name="Heman W."/>
            <person name="Sekimoto H."/>
            <person name="Kawachi M."/>
            <person name="Minakuchi Y."/>
            <person name="Toyoda A."/>
            <person name="Nozaki H."/>
        </authorList>
    </citation>
    <scope>NUCLEOTIDE SEQUENCE [LARGE SCALE GENOMIC DNA]</scope>
    <source>
        <strain evidence="9 10">NIES-4468</strain>
    </source>
</reference>
<feature type="compositionally biased region" description="Polar residues" evidence="7">
    <location>
        <begin position="607"/>
        <end position="629"/>
    </location>
</feature>
<feature type="transmembrane region" description="Helical" evidence="8">
    <location>
        <begin position="573"/>
        <end position="595"/>
    </location>
</feature>
<evidence type="ECO:0000256" key="7">
    <source>
        <dbReference type="SAM" id="MobiDB-lite"/>
    </source>
</evidence>
<keyword evidence="10" id="KW-1185">Reference proteome</keyword>
<organism evidence="9 10">
    <name type="scientific">Volvox africanus</name>
    <dbReference type="NCBI Taxonomy" id="51714"/>
    <lineage>
        <taxon>Eukaryota</taxon>
        <taxon>Viridiplantae</taxon>
        <taxon>Chlorophyta</taxon>
        <taxon>core chlorophytes</taxon>
        <taxon>Chlorophyceae</taxon>
        <taxon>CS clade</taxon>
        <taxon>Chlamydomonadales</taxon>
        <taxon>Volvocaceae</taxon>
        <taxon>Volvox</taxon>
    </lineage>
</organism>
<comment type="similarity">
    <text evidence="2">Belongs to the CD36 family.</text>
</comment>
<protein>
    <submittedName>
        <fullName evidence="9">Uncharacterized protein</fullName>
    </submittedName>
</protein>
<comment type="subcellular location">
    <subcellularLocation>
        <location evidence="1">Membrane</location>
    </subcellularLocation>
</comment>
<keyword evidence="5 8" id="KW-0472">Membrane</keyword>
<evidence type="ECO:0000313" key="10">
    <source>
        <dbReference type="Proteomes" id="UP001165090"/>
    </source>
</evidence>
<accession>A0ABQ5S1A5</accession>
<evidence type="ECO:0000256" key="3">
    <source>
        <dbReference type="ARBA" id="ARBA00022692"/>
    </source>
</evidence>
<dbReference type="PANTHER" id="PTHR11923">
    <property type="entry name" value="SCAVENGER RECEPTOR CLASS B TYPE-1 SR-B1"/>
    <property type="match status" value="1"/>
</dbReference>
<feature type="region of interest" description="Disordered" evidence="7">
    <location>
        <begin position="600"/>
        <end position="633"/>
    </location>
</feature>
<dbReference type="PANTHER" id="PTHR11923:SF51">
    <property type="entry name" value="LYSOSOME MEMBRANE PROTEIN 2"/>
    <property type="match status" value="1"/>
</dbReference>
<dbReference type="Proteomes" id="UP001165090">
    <property type="component" value="Unassembled WGS sequence"/>
</dbReference>
<evidence type="ECO:0000256" key="6">
    <source>
        <dbReference type="ARBA" id="ARBA00023180"/>
    </source>
</evidence>
<dbReference type="InterPro" id="IPR002159">
    <property type="entry name" value="CD36_fam"/>
</dbReference>
<evidence type="ECO:0000256" key="5">
    <source>
        <dbReference type="ARBA" id="ARBA00023136"/>
    </source>
</evidence>
<evidence type="ECO:0000256" key="2">
    <source>
        <dbReference type="ARBA" id="ARBA00010532"/>
    </source>
</evidence>
<keyword evidence="3 8" id="KW-0812">Transmembrane</keyword>
<proteinExistence type="inferred from homology"/>
<evidence type="ECO:0000256" key="1">
    <source>
        <dbReference type="ARBA" id="ARBA00004370"/>
    </source>
</evidence>
<comment type="caution">
    <text evidence="9">The sequence shown here is derived from an EMBL/GenBank/DDBJ whole genome shotgun (WGS) entry which is preliminary data.</text>
</comment>
<evidence type="ECO:0000256" key="8">
    <source>
        <dbReference type="SAM" id="Phobius"/>
    </source>
</evidence>
<gene>
    <name evidence="9" type="ORF">VaNZ11_006070</name>
</gene>
<evidence type="ECO:0000256" key="4">
    <source>
        <dbReference type="ARBA" id="ARBA00022989"/>
    </source>
</evidence>
<dbReference type="EMBL" id="BSDZ01000014">
    <property type="protein sequence ID" value="GLI63214.1"/>
    <property type="molecule type" value="Genomic_DNA"/>
</dbReference>
<keyword evidence="4 8" id="KW-1133">Transmembrane helix</keyword>
<keyword evidence="6" id="KW-0325">Glycoprotein</keyword>
<name>A0ABQ5S1A5_9CHLO</name>
<dbReference type="Pfam" id="PF01130">
    <property type="entry name" value="CD36"/>
    <property type="match status" value="2"/>
</dbReference>
<sequence length="695" mass="75342">MASALALACRSVSVVAAIGAVFFTVLGYFGPKIVEDALHKGILENIVWRPDSPPAVHARFRGDPDPSGEPDYFRIWIWNITNLPDVRKGAKPKMAEVGPLTYVKSRVRLDPRWNAYGRVTVKEWDYHIFVPELSAASPDNEIVTLNLPLVGVLEILHSYSSTAVQPLLDVLVGVLSKWRDEHVDGLFTRRTAGELIWGYELSGRAACTYTYTCRLPGKTPSGEQTKRRIGSPYHGANLILRDLLLQRLSMLLGSTFVKSTRVQLLRNDSLEEVMARRGVDNVIDTGWRPTETPEVEVAVATMAGAEEAVAKLGYMYGGSSSDASASASPSRLGKMSQQSKFGYVYDTLRIWNMEMESGWREVTSWGPNCREPVRGTDAFQFRPSLDRNSVLRVWIAELFRSAELIHVADEELYGIGLLRFIPDPREAEPDPCHHQFIRGLANVTVPMAVGPNGNGSSEAAHGVPLLMSLPHYCLVDEAVSAALEGIFCDPAHHGIFLDVEPITGITMRAAKRLQLSSQLTTSARGTLEPSIGTSLILPIFWAEEASKISGIQAASFRSSVYHAQHILMAVRTWSYPATAAAIVLAVLALLVVGRLHAQQPQPPQRQASLSGGYSNGGNADDTSGGSTVRDTMPPLAPALPLPISAPVLASPSYMAGMQAVAMARAAADSADGMSLLLDVHEDGEGAGGRSKQSTL</sequence>
<dbReference type="PRINTS" id="PR01609">
    <property type="entry name" value="CD36FAMILY"/>
</dbReference>